<keyword evidence="2" id="KW-1185">Reference proteome</keyword>
<proteinExistence type="predicted"/>
<dbReference type="AlphaFoldDB" id="A0A0N4VHG9"/>
<evidence type="ECO:0000313" key="3">
    <source>
        <dbReference type="WBParaSite" id="EVEC_0001027001-mRNA-1"/>
    </source>
</evidence>
<dbReference type="Proteomes" id="UP000274131">
    <property type="component" value="Unassembled WGS sequence"/>
</dbReference>
<dbReference type="OrthoDB" id="10250730at2759"/>
<dbReference type="SUPFAM" id="SSF56281">
    <property type="entry name" value="Metallo-hydrolase/oxidoreductase"/>
    <property type="match status" value="1"/>
</dbReference>
<dbReference type="Gene3D" id="3.60.15.10">
    <property type="entry name" value="Ribonuclease Z/Hydroxyacylglutathione hydrolase-like"/>
    <property type="match status" value="1"/>
</dbReference>
<name>A0A0N4VHG9_ENTVE</name>
<reference evidence="3" key="1">
    <citation type="submission" date="2017-02" db="UniProtKB">
        <authorList>
            <consortium name="WormBaseParasite"/>
        </authorList>
    </citation>
    <scope>IDENTIFICATION</scope>
</reference>
<dbReference type="PANTHER" id="PTHR23200">
    <property type="entry name" value="METALLO-BETA-LACTAMASE DOMAIN-CONTAINING PROTEIN 1"/>
    <property type="match status" value="1"/>
</dbReference>
<dbReference type="EMBL" id="UXUI01010174">
    <property type="protein sequence ID" value="VDD94864.1"/>
    <property type="molecule type" value="Genomic_DNA"/>
</dbReference>
<dbReference type="InterPro" id="IPR039344">
    <property type="entry name" value="MBLAC1"/>
</dbReference>
<evidence type="ECO:0000313" key="2">
    <source>
        <dbReference type="Proteomes" id="UP000274131"/>
    </source>
</evidence>
<reference evidence="1 2" key="2">
    <citation type="submission" date="2018-10" db="EMBL/GenBank/DDBJ databases">
        <authorList>
            <consortium name="Pathogen Informatics"/>
        </authorList>
    </citation>
    <scope>NUCLEOTIDE SEQUENCE [LARGE SCALE GENOMIC DNA]</scope>
</reference>
<dbReference type="WBParaSite" id="EVEC_0001027001-mRNA-1">
    <property type="protein sequence ID" value="EVEC_0001027001-mRNA-1"/>
    <property type="gene ID" value="EVEC_0001027001"/>
</dbReference>
<protein>
    <submittedName>
        <fullName evidence="3">Peptidase S1 domain-containing protein</fullName>
    </submittedName>
</protein>
<organism evidence="3">
    <name type="scientific">Enterobius vermicularis</name>
    <name type="common">Human pinworm</name>
    <dbReference type="NCBI Taxonomy" id="51028"/>
    <lineage>
        <taxon>Eukaryota</taxon>
        <taxon>Metazoa</taxon>
        <taxon>Ecdysozoa</taxon>
        <taxon>Nematoda</taxon>
        <taxon>Chromadorea</taxon>
        <taxon>Rhabditida</taxon>
        <taxon>Spirurina</taxon>
        <taxon>Oxyuridomorpha</taxon>
        <taxon>Oxyuroidea</taxon>
        <taxon>Oxyuridae</taxon>
        <taxon>Enterobius</taxon>
    </lineage>
</organism>
<sequence>MIFWDFNVPVISLIVLQLQFISLAKCCSFGLTQLRYSSLALMYCDPPKKDEPDPCQAVVGVGEAFCQLDGQDGKYVCCGSPRASSDPDPKLYPIQQSMKVVSPNTSTGRSAVFSNTTTAVPTKSFAYTEKNQADLSASALLPSHFINTDLNTTQLTDLDFSPRSLNETDDQPLNYTLFLGPVLTPFLAKYTNEKAKEWFGLPTADRNFSKYNGTSTPKERLNVVLANGTKIYSRLMPEDDGPLLTLVTGAQYHPGNVTNTWTATSSVVLLQDGPCSVVVNTGLPVQKNEIIANLASKGIIGNKLDYTVITSGLPQFVGNVNLFPASQFIIGLFYAHWTTVAFANVRKIPFVDLCSSKTQIMHTPGPSPDAITVVARNVPSMGTVAITGALFVQDIDPNRIEEHFVWNEEELLMSRKKVICMSDWIIPAHAAPSPVTKFMKRQMECF</sequence>
<accession>A0A0N4VHG9</accession>
<dbReference type="InterPro" id="IPR036866">
    <property type="entry name" value="RibonucZ/Hydroxyglut_hydro"/>
</dbReference>
<gene>
    <name evidence="1" type="ORF">EVEC_LOCUS9615</name>
</gene>
<evidence type="ECO:0000313" key="1">
    <source>
        <dbReference type="EMBL" id="VDD94864.1"/>
    </source>
</evidence>
<dbReference type="PANTHER" id="PTHR23200:SF51">
    <property type="entry name" value="METALLO-BETA-LACTAMASE DOMAIN-CONTAINING PROTEIN"/>
    <property type="match status" value="1"/>
</dbReference>